<protein>
    <submittedName>
        <fullName evidence="1">Phage portal protein</fullName>
    </submittedName>
</protein>
<gene>
    <name evidence="1" type="ORF">H9804_03810</name>
</gene>
<dbReference type="GO" id="GO:0005198">
    <property type="term" value="F:structural molecule activity"/>
    <property type="evidence" value="ECO:0007669"/>
    <property type="project" value="InterPro"/>
</dbReference>
<dbReference type="Pfam" id="PF05136">
    <property type="entry name" value="Phage_portal_2"/>
    <property type="match status" value="1"/>
</dbReference>
<dbReference type="EMBL" id="DXAQ01000059">
    <property type="protein sequence ID" value="HIZ89047.1"/>
    <property type="molecule type" value="Genomic_DNA"/>
</dbReference>
<name>A0A9D2KBR5_9BACT</name>
<evidence type="ECO:0000313" key="1">
    <source>
        <dbReference type="EMBL" id="HIZ89047.1"/>
    </source>
</evidence>
<dbReference type="NCBIfam" id="TIGR01539">
    <property type="entry name" value="portal_lambda"/>
    <property type="match status" value="1"/>
</dbReference>
<dbReference type="InterPro" id="IPR006429">
    <property type="entry name" value="Phage_lambda_portal"/>
</dbReference>
<dbReference type="AlphaFoldDB" id="A0A9D2KBR5"/>
<reference evidence="1" key="2">
    <citation type="submission" date="2021-04" db="EMBL/GenBank/DDBJ databases">
        <authorList>
            <person name="Gilroy R."/>
        </authorList>
    </citation>
    <scope>NUCLEOTIDE SEQUENCE</scope>
    <source>
        <strain evidence="1">ChiW4-1371</strain>
    </source>
</reference>
<sequence>MNIIDKIRTSFFKHNANLAGETALLDAAHNAASGVRPSMVSFKPLERVADSDIVGELSTIRARSRDIIRNSSIGAGIVKLMCRGVIGDGLKLMPAINGAVLGLSREKVKEIENKIESEFALWAESLFCDSERTLNFYALQDLAFSSFLENGDVFALLTYIKNPVTDYTLSINLIESDICNTPSNLLTAAGVMLGIRKNKYNAPVSYFFKTNLPRNEMEAFNYYSMPFGIDEYREVPAYDARNRRQLLHIFKKNRPGQTRGVPFLTPVLEQLKQIERYSDAELMASVIASKYTVFIKNPLNETLVPENITGEPGAEQHDNDLHLGDGVIAELGEGQDITIANPARPNAQFADFISFTIKKIGMGLGLPFEVLMQSFTSSYSASRGSLLEAEKTFLKYRQAFINDFCKPVYEHFLDEMVSLGKIDAPGYDEPAKRKAYLNAYWLAPKKSQIDELKEVNAAVARIEAGLSNKTVETMNLTGMKYENVLEIRKHEIEMEKEIQENNDRA</sequence>
<dbReference type="Proteomes" id="UP000824176">
    <property type="component" value="Unassembled WGS sequence"/>
</dbReference>
<proteinExistence type="predicted"/>
<evidence type="ECO:0000313" key="2">
    <source>
        <dbReference type="Proteomes" id="UP000824176"/>
    </source>
</evidence>
<organism evidence="1 2">
    <name type="scientific">Candidatus Mucispirillum faecigallinarum</name>
    <dbReference type="NCBI Taxonomy" id="2838699"/>
    <lineage>
        <taxon>Bacteria</taxon>
        <taxon>Pseudomonadati</taxon>
        <taxon>Deferribacterota</taxon>
        <taxon>Deferribacteres</taxon>
        <taxon>Deferribacterales</taxon>
        <taxon>Mucispirillaceae</taxon>
        <taxon>Mucispirillum</taxon>
    </lineage>
</organism>
<dbReference type="GO" id="GO:0019068">
    <property type="term" value="P:virion assembly"/>
    <property type="evidence" value="ECO:0007669"/>
    <property type="project" value="InterPro"/>
</dbReference>
<reference evidence="1" key="1">
    <citation type="journal article" date="2021" name="PeerJ">
        <title>Extensive microbial diversity within the chicken gut microbiome revealed by metagenomics and culture.</title>
        <authorList>
            <person name="Gilroy R."/>
            <person name="Ravi A."/>
            <person name="Getino M."/>
            <person name="Pursley I."/>
            <person name="Horton D.L."/>
            <person name="Alikhan N.F."/>
            <person name="Baker D."/>
            <person name="Gharbi K."/>
            <person name="Hall N."/>
            <person name="Watson M."/>
            <person name="Adriaenssens E.M."/>
            <person name="Foster-Nyarko E."/>
            <person name="Jarju S."/>
            <person name="Secka A."/>
            <person name="Antonio M."/>
            <person name="Oren A."/>
            <person name="Chaudhuri R.R."/>
            <person name="La Ragione R."/>
            <person name="Hildebrand F."/>
            <person name="Pallen M.J."/>
        </authorList>
    </citation>
    <scope>NUCLEOTIDE SEQUENCE</scope>
    <source>
        <strain evidence="1">ChiW4-1371</strain>
    </source>
</reference>
<accession>A0A9D2KBR5</accession>
<comment type="caution">
    <text evidence="1">The sequence shown here is derived from an EMBL/GenBank/DDBJ whole genome shotgun (WGS) entry which is preliminary data.</text>
</comment>